<evidence type="ECO:0000313" key="2">
    <source>
        <dbReference type="Proteomes" id="UP000076404"/>
    </source>
</evidence>
<dbReference type="Pfam" id="PF13489">
    <property type="entry name" value="Methyltransf_23"/>
    <property type="match status" value="1"/>
</dbReference>
<name>A0A143BMY7_9BACT</name>
<dbReference type="CDD" id="cd02440">
    <property type="entry name" value="AdoMet_MTases"/>
    <property type="match status" value="1"/>
</dbReference>
<reference evidence="1 2" key="1">
    <citation type="journal article" date="2014" name="Proc. Natl. Acad. Sci. U.S.A.">
        <title>Functional type 2 photosynthetic reaction centers found in the rare bacterial phylum Gemmatimonadetes.</title>
        <authorList>
            <person name="Zeng Y."/>
            <person name="Feng F."/>
            <person name="Medova H."/>
            <person name="Dean J."/>
            <person name="Koblizek M."/>
        </authorList>
    </citation>
    <scope>NUCLEOTIDE SEQUENCE [LARGE SCALE GENOMIC DNA]</scope>
    <source>
        <strain evidence="1 2">AP64</strain>
    </source>
</reference>
<evidence type="ECO:0000313" key="1">
    <source>
        <dbReference type="EMBL" id="AMW05821.1"/>
    </source>
</evidence>
<dbReference type="KEGG" id="gph:GEMMAAP_15495"/>
<keyword evidence="2" id="KW-1185">Reference proteome</keyword>
<organism evidence="1 2">
    <name type="scientific">Gemmatimonas phototrophica</name>
    <dbReference type="NCBI Taxonomy" id="1379270"/>
    <lineage>
        <taxon>Bacteria</taxon>
        <taxon>Pseudomonadati</taxon>
        <taxon>Gemmatimonadota</taxon>
        <taxon>Gemmatimonadia</taxon>
        <taxon>Gemmatimonadales</taxon>
        <taxon>Gemmatimonadaceae</taxon>
        <taxon>Gemmatimonas</taxon>
    </lineage>
</organism>
<reference evidence="1 2" key="2">
    <citation type="journal article" date="2016" name="Environ. Microbiol. Rep.">
        <title>Metagenomic evidence for the presence of phototrophic Gemmatimonadetes bacteria in diverse environments.</title>
        <authorList>
            <person name="Zeng Y."/>
            <person name="Baumbach J."/>
            <person name="Barbosa E.G."/>
            <person name="Azevedo V."/>
            <person name="Zhang C."/>
            <person name="Koblizek M."/>
        </authorList>
    </citation>
    <scope>NUCLEOTIDE SEQUENCE [LARGE SCALE GENOMIC DNA]</scope>
    <source>
        <strain evidence="1 2">AP64</strain>
    </source>
</reference>
<dbReference type="STRING" id="1379270.GEMMAAP_15495"/>
<dbReference type="SUPFAM" id="SSF53335">
    <property type="entry name" value="S-adenosyl-L-methionine-dependent methyltransferases"/>
    <property type="match status" value="1"/>
</dbReference>
<dbReference type="EMBL" id="CP011454">
    <property type="protein sequence ID" value="AMW05821.1"/>
    <property type="molecule type" value="Genomic_DNA"/>
</dbReference>
<accession>A0A143BMY7</accession>
<dbReference type="AlphaFoldDB" id="A0A143BMY7"/>
<dbReference type="InterPro" id="IPR029063">
    <property type="entry name" value="SAM-dependent_MTases_sf"/>
</dbReference>
<proteinExistence type="predicted"/>
<evidence type="ECO:0008006" key="3">
    <source>
        <dbReference type="Google" id="ProtNLM"/>
    </source>
</evidence>
<dbReference type="Gene3D" id="3.40.50.150">
    <property type="entry name" value="Vaccinia Virus protein VP39"/>
    <property type="match status" value="1"/>
</dbReference>
<sequence length="183" mass="20476">MKYLDRVLQRWRIRVALAHVPHGAEVCDLGTFDGALFVEGANKGIWGVGVDPEIHRTLELPPRVTLVEGYFPDAVDPDRRFDAIVALAVMEHIPPDAQLALLSAIRDRLRPGGLLIMTVPSPLVDWILPVLKFLGLIDGQKLEQHYGMVVLELKSNCTKSTLELKVHSNFQLGLNNILVFRRT</sequence>
<dbReference type="Proteomes" id="UP000076404">
    <property type="component" value="Chromosome"/>
</dbReference>
<protein>
    <recommendedName>
        <fullName evidence="3">Methyltransferase type 11 domain-containing protein</fullName>
    </recommendedName>
</protein>
<dbReference type="eggNOG" id="COG2227">
    <property type="taxonomic scope" value="Bacteria"/>
</dbReference>
<dbReference type="OrthoDB" id="8936324at2"/>
<dbReference type="RefSeq" id="WP_026848464.1">
    <property type="nucleotide sequence ID" value="NZ_CP011454.1"/>
</dbReference>
<gene>
    <name evidence="1" type="ORF">GEMMAAP_15495</name>
</gene>